<dbReference type="STRING" id="1936003.STSP2_00761"/>
<gene>
    <name evidence="3" type="ORF">STSP2_00761</name>
</gene>
<evidence type="ECO:0008006" key="5">
    <source>
        <dbReference type="Google" id="ProtNLM"/>
    </source>
</evidence>
<dbReference type="EMBL" id="CP019791">
    <property type="protein sequence ID" value="AQT67613.1"/>
    <property type="molecule type" value="Genomic_DNA"/>
</dbReference>
<keyword evidence="4" id="KW-1185">Reference proteome</keyword>
<dbReference type="KEGG" id="alus:STSP2_00761"/>
<evidence type="ECO:0000313" key="4">
    <source>
        <dbReference type="Proteomes" id="UP000189674"/>
    </source>
</evidence>
<dbReference type="PROSITE" id="PS51257">
    <property type="entry name" value="PROKAR_LIPOPROTEIN"/>
    <property type="match status" value="1"/>
</dbReference>
<name>A0A1U9NI59_9BACT</name>
<accession>A0A1U9NI59</accession>
<evidence type="ECO:0000256" key="1">
    <source>
        <dbReference type="SAM" id="MobiDB-lite"/>
    </source>
</evidence>
<evidence type="ECO:0000313" key="3">
    <source>
        <dbReference type="EMBL" id="AQT67613.1"/>
    </source>
</evidence>
<organism evidence="3 4">
    <name type="scientific">Anaerohalosphaera lusitana</name>
    <dbReference type="NCBI Taxonomy" id="1936003"/>
    <lineage>
        <taxon>Bacteria</taxon>
        <taxon>Pseudomonadati</taxon>
        <taxon>Planctomycetota</taxon>
        <taxon>Phycisphaerae</taxon>
        <taxon>Sedimentisphaerales</taxon>
        <taxon>Anaerohalosphaeraceae</taxon>
        <taxon>Anaerohalosphaera</taxon>
    </lineage>
</organism>
<keyword evidence="2" id="KW-0732">Signal</keyword>
<sequence precursor="true">MFRKCFSLIFVVSIIAVIFTSGCGQKTANLQLQFQPDETDTFKVTTRTIQSYEFSEPALEKVKQEKTGSTVEMVYDRKITGVAEDGTAQIENTIKELKVFLQDKDGIKYDFDSQRDDDSNDPLAKIVGMSYKISKTPAGKVTVIDAADIRNAVKAGFAGTINKGLFEDKAIIERHEILALPDPEQGEVEVGESWTRIKGSHPRLLDPKSFEKTYTLTSIDKEDGSTVATIDMSAIESAVRAEDHPQSKGFGFMIKMFDTQEEFTGTLKLNLDTGDILLYDETLDAKYIATEESFGAQGPQQQQPEPQQQPDTLTMGFLNSIRLEKLN</sequence>
<dbReference type="AlphaFoldDB" id="A0A1U9NI59"/>
<feature type="chain" id="PRO_5012798471" description="Lipoprotein" evidence="2">
    <location>
        <begin position="24"/>
        <end position="327"/>
    </location>
</feature>
<feature type="region of interest" description="Disordered" evidence="1">
    <location>
        <begin position="293"/>
        <end position="312"/>
    </location>
</feature>
<feature type="compositionally biased region" description="Low complexity" evidence="1">
    <location>
        <begin position="297"/>
        <end position="310"/>
    </location>
</feature>
<evidence type="ECO:0000256" key="2">
    <source>
        <dbReference type="SAM" id="SignalP"/>
    </source>
</evidence>
<dbReference type="RefSeq" id="WP_146659949.1">
    <property type="nucleotide sequence ID" value="NZ_CP019791.1"/>
</dbReference>
<proteinExistence type="predicted"/>
<protein>
    <recommendedName>
        <fullName evidence="5">Lipoprotein</fullName>
    </recommendedName>
</protein>
<reference evidence="4" key="1">
    <citation type="submission" date="2017-02" db="EMBL/GenBank/DDBJ databases">
        <title>Comparative genomics and description of representatives of a novel lineage of planctomycetes thriving in anoxic sediments.</title>
        <authorList>
            <person name="Spring S."/>
            <person name="Bunk B."/>
            <person name="Sproer C."/>
        </authorList>
    </citation>
    <scope>NUCLEOTIDE SEQUENCE [LARGE SCALE GENOMIC DNA]</scope>
    <source>
        <strain evidence="4">ST-NAGAB-D1</strain>
    </source>
</reference>
<feature type="signal peptide" evidence="2">
    <location>
        <begin position="1"/>
        <end position="23"/>
    </location>
</feature>
<dbReference type="Proteomes" id="UP000189674">
    <property type="component" value="Chromosome"/>
</dbReference>